<accession>A0A369M6F8</accession>
<dbReference type="OrthoDB" id="9808559at2"/>
<dbReference type="PANTHER" id="PTHR24960">
    <property type="entry name" value="PHOTOSYSTEM I IRON-SULFUR CENTER-RELATED"/>
    <property type="match status" value="1"/>
</dbReference>
<dbReference type="GO" id="GO:0046872">
    <property type="term" value="F:metal ion binding"/>
    <property type="evidence" value="ECO:0007669"/>
    <property type="project" value="UniProtKB-KW"/>
</dbReference>
<dbReference type="Gene3D" id="3.30.70.20">
    <property type="match status" value="1"/>
</dbReference>
<protein>
    <submittedName>
        <fullName evidence="7">4Fe-4S dicluster domain-containing protein</fullName>
    </submittedName>
</protein>
<evidence type="ECO:0000256" key="3">
    <source>
        <dbReference type="ARBA" id="ARBA00022723"/>
    </source>
</evidence>
<evidence type="ECO:0000259" key="6">
    <source>
        <dbReference type="PROSITE" id="PS51379"/>
    </source>
</evidence>
<keyword evidence="5" id="KW-0411">Iron-sulfur</keyword>
<feature type="domain" description="4Fe-4S ferredoxin-type" evidence="6">
    <location>
        <begin position="65"/>
        <end position="94"/>
    </location>
</feature>
<evidence type="ECO:0000313" key="8">
    <source>
        <dbReference type="Proteomes" id="UP000254000"/>
    </source>
</evidence>
<evidence type="ECO:0000256" key="1">
    <source>
        <dbReference type="ARBA" id="ARBA00001966"/>
    </source>
</evidence>
<comment type="cofactor">
    <cofactor evidence="1">
        <name>[4Fe-4S] cluster</name>
        <dbReference type="ChEBI" id="CHEBI:49883"/>
    </cofactor>
</comment>
<dbReference type="InterPro" id="IPR050157">
    <property type="entry name" value="PSI_iron-sulfur_center"/>
</dbReference>
<evidence type="ECO:0000256" key="5">
    <source>
        <dbReference type="ARBA" id="ARBA00023014"/>
    </source>
</evidence>
<dbReference type="SUPFAM" id="SSF54862">
    <property type="entry name" value="4Fe-4S ferredoxins"/>
    <property type="match status" value="1"/>
</dbReference>
<evidence type="ECO:0000256" key="4">
    <source>
        <dbReference type="ARBA" id="ARBA00023004"/>
    </source>
</evidence>
<dbReference type="InterPro" id="IPR017896">
    <property type="entry name" value="4Fe4S_Fe-S-bd"/>
</dbReference>
<keyword evidence="8" id="KW-1185">Reference proteome</keyword>
<keyword evidence="3" id="KW-0479">Metal-binding</keyword>
<dbReference type="RefSeq" id="WP_015539458.1">
    <property type="nucleotide sequence ID" value="NZ_CABMMS010000001.1"/>
</dbReference>
<keyword evidence="4" id="KW-0408">Iron</keyword>
<sequence>MAAVKPRVPNLISDRGRTPRPGHASGVAEGKPRHDFSACIACAACAAACDANAIRIFIDEDEGLLVWTLDLFDCTHCGRCVPACPTGAMDVIEGAGFADEPELPKRCLFTLAECASCGRYYATNKEIEFANALLEQEEHADAARARALTSICPDCKRAHDAKAAGRRAAMKRRS</sequence>
<comment type="caution">
    <text evidence="7">The sequence shown here is derived from an EMBL/GenBank/DDBJ whole genome shotgun (WGS) entry which is preliminary data.</text>
</comment>
<dbReference type="GeneID" id="78358594"/>
<organism evidence="7 8">
    <name type="scientific">Gordonibacter pamelaeae</name>
    <dbReference type="NCBI Taxonomy" id="471189"/>
    <lineage>
        <taxon>Bacteria</taxon>
        <taxon>Bacillati</taxon>
        <taxon>Actinomycetota</taxon>
        <taxon>Coriobacteriia</taxon>
        <taxon>Eggerthellales</taxon>
        <taxon>Eggerthellaceae</taxon>
        <taxon>Gordonibacter</taxon>
    </lineage>
</organism>
<dbReference type="Pfam" id="PF12838">
    <property type="entry name" value="Fer4_7"/>
    <property type="match status" value="1"/>
</dbReference>
<dbReference type="Proteomes" id="UP000254000">
    <property type="component" value="Unassembled WGS sequence"/>
</dbReference>
<feature type="domain" description="4Fe-4S ferredoxin-type" evidence="6">
    <location>
        <begin position="30"/>
        <end position="59"/>
    </location>
</feature>
<dbReference type="AlphaFoldDB" id="A0A369M6F8"/>
<gene>
    <name evidence="7" type="ORF">C1877_02545</name>
</gene>
<dbReference type="InterPro" id="IPR017900">
    <property type="entry name" value="4Fe4S_Fe_S_CS"/>
</dbReference>
<dbReference type="GO" id="GO:0051539">
    <property type="term" value="F:4 iron, 4 sulfur cluster binding"/>
    <property type="evidence" value="ECO:0007669"/>
    <property type="project" value="UniProtKB-KW"/>
</dbReference>
<dbReference type="PANTHER" id="PTHR24960:SF79">
    <property type="entry name" value="PHOTOSYSTEM I IRON-SULFUR CENTER"/>
    <property type="match status" value="1"/>
</dbReference>
<name>A0A369M6F8_9ACTN</name>
<dbReference type="EMBL" id="PPTS01000001">
    <property type="protein sequence ID" value="RDB67323.1"/>
    <property type="molecule type" value="Genomic_DNA"/>
</dbReference>
<dbReference type="PROSITE" id="PS00198">
    <property type="entry name" value="4FE4S_FER_1"/>
    <property type="match status" value="1"/>
</dbReference>
<evidence type="ECO:0000313" key="7">
    <source>
        <dbReference type="EMBL" id="RDB67323.1"/>
    </source>
</evidence>
<reference evidence="7 8" key="1">
    <citation type="journal article" date="2018" name="Elife">
        <title>Discovery and characterization of a prevalent human gut bacterial enzyme sufficient for the inactivation of a family of plant toxins.</title>
        <authorList>
            <person name="Koppel N."/>
            <person name="Bisanz J.E."/>
            <person name="Pandelia M.E."/>
            <person name="Turnbaugh P.J."/>
            <person name="Balskus E.P."/>
        </authorList>
    </citation>
    <scope>NUCLEOTIDE SEQUENCE [LARGE SCALE GENOMIC DNA]</scope>
    <source>
        <strain evidence="7 8">3C</strain>
    </source>
</reference>
<proteinExistence type="predicted"/>
<evidence type="ECO:0000256" key="2">
    <source>
        <dbReference type="ARBA" id="ARBA00022485"/>
    </source>
</evidence>
<dbReference type="PROSITE" id="PS51379">
    <property type="entry name" value="4FE4S_FER_2"/>
    <property type="match status" value="2"/>
</dbReference>
<keyword evidence="2" id="KW-0004">4Fe-4S</keyword>